<dbReference type="EMBL" id="JAEQBW010000001">
    <property type="protein sequence ID" value="MBK6264056.1"/>
    <property type="molecule type" value="Genomic_DNA"/>
</dbReference>
<evidence type="ECO:0000313" key="3">
    <source>
        <dbReference type="Proteomes" id="UP000611723"/>
    </source>
</evidence>
<sequence length="203" mass="23357">MENLKKEKKIVEGKESKNETYSSKNQYSDEQKATEAYQRAAEKLFNVNRWTRLPGISSTFQLYNRRGEGKDTVKVQVNDYIKIELPGPFPENWVVVTDIKEEENLAEFTVSPSSNPTDKGEGQEEVDHFFIDEATSTFRVKKVDNTIFGYEVGKNEGINNQGKEAGERKLVNTLIAEGGWAGFQKFQWEKLTDYFVHKVEIEK</sequence>
<comment type="caution">
    <text evidence="2">The sequence shown here is derived from an EMBL/GenBank/DDBJ whole genome shotgun (WGS) entry which is preliminary data.</text>
</comment>
<organism evidence="2 3">
    <name type="scientific">Marivirga aurantiaca</name>
    <dbReference type="NCBI Taxonomy" id="2802615"/>
    <lineage>
        <taxon>Bacteria</taxon>
        <taxon>Pseudomonadati</taxon>
        <taxon>Bacteroidota</taxon>
        <taxon>Cytophagia</taxon>
        <taxon>Cytophagales</taxon>
        <taxon>Marivirgaceae</taxon>
        <taxon>Marivirga</taxon>
    </lineage>
</organism>
<keyword evidence="3" id="KW-1185">Reference proteome</keyword>
<reference evidence="2" key="1">
    <citation type="submission" date="2021-01" db="EMBL/GenBank/DDBJ databases">
        <title>Marivirga aurantiaca sp. nov., isolated from intertidal surface sediments.</title>
        <authorList>
            <person name="Zhang M."/>
        </authorList>
    </citation>
    <scope>NUCLEOTIDE SEQUENCE</scope>
    <source>
        <strain evidence="2">S37H4</strain>
    </source>
</reference>
<dbReference type="RefSeq" id="WP_201429734.1">
    <property type="nucleotide sequence ID" value="NZ_JAEQBW010000001.1"/>
</dbReference>
<proteinExistence type="predicted"/>
<feature type="compositionally biased region" description="Basic and acidic residues" evidence="1">
    <location>
        <begin position="9"/>
        <end position="18"/>
    </location>
</feature>
<evidence type="ECO:0000256" key="1">
    <source>
        <dbReference type="SAM" id="MobiDB-lite"/>
    </source>
</evidence>
<accession>A0A935C5U0</accession>
<feature type="region of interest" description="Disordered" evidence="1">
    <location>
        <begin position="1"/>
        <end position="35"/>
    </location>
</feature>
<gene>
    <name evidence="2" type="ORF">JKA74_03320</name>
</gene>
<name>A0A935C5U0_9BACT</name>
<protein>
    <submittedName>
        <fullName evidence="2">Uncharacterized protein</fullName>
    </submittedName>
</protein>
<dbReference type="AlphaFoldDB" id="A0A935C5U0"/>
<evidence type="ECO:0000313" key="2">
    <source>
        <dbReference type="EMBL" id="MBK6264056.1"/>
    </source>
</evidence>
<dbReference type="Proteomes" id="UP000611723">
    <property type="component" value="Unassembled WGS sequence"/>
</dbReference>